<dbReference type="AlphaFoldDB" id="A0AAD8FAD6"/>
<reference evidence="1" key="2">
    <citation type="submission" date="2023-04" db="EMBL/GenBank/DDBJ databases">
        <authorList>
            <person name="Bu L."/>
            <person name="Lu L."/>
            <person name="Laidemitt M.R."/>
            <person name="Zhang S.M."/>
            <person name="Mutuku M."/>
            <person name="Mkoji G."/>
            <person name="Steinauer M."/>
            <person name="Loker E.S."/>
        </authorList>
    </citation>
    <scope>NUCLEOTIDE SEQUENCE</scope>
    <source>
        <strain evidence="1">KasaAsao</strain>
        <tissue evidence="1">Whole Snail</tissue>
    </source>
</reference>
<name>A0AAD8FAD6_BIOPF</name>
<sequence length="64" mass="7154">NKSNNLDWITTASGHLAGQCNKGDLMRIELVIEKSKLQDSGMFICIINFEDGKSETIETNVIIR</sequence>
<protein>
    <submittedName>
        <fullName evidence="1">Uncharacterized protein</fullName>
    </submittedName>
</protein>
<reference evidence="1" key="1">
    <citation type="journal article" date="2023" name="PLoS Negl. Trop. Dis.">
        <title>A genome sequence for Biomphalaria pfeifferi, the major vector snail for the human-infecting parasite Schistosoma mansoni.</title>
        <authorList>
            <person name="Bu L."/>
            <person name="Lu L."/>
            <person name="Laidemitt M.R."/>
            <person name="Zhang S.M."/>
            <person name="Mutuku M."/>
            <person name="Mkoji G."/>
            <person name="Steinauer M."/>
            <person name="Loker E.S."/>
        </authorList>
    </citation>
    <scope>NUCLEOTIDE SEQUENCE</scope>
    <source>
        <strain evidence="1">KasaAsao</strain>
    </source>
</reference>
<accession>A0AAD8FAD6</accession>
<evidence type="ECO:0000313" key="2">
    <source>
        <dbReference type="Proteomes" id="UP001233172"/>
    </source>
</evidence>
<organism evidence="1 2">
    <name type="scientific">Biomphalaria pfeifferi</name>
    <name type="common">Bloodfluke planorb</name>
    <name type="synonym">Freshwater snail</name>
    <dbReference type="NCBI Taxonomy" id="112525"/>
    <lineage>
        <taxon>Eukaryota</taxon>
        <taxon>Metazoa</taxon>
        <taxon>Spiralia</taxon>
        <taxon>Lophotrochozoa</taxon>
        <taxon>Mollusca</taxon>
        <taxon>Gastropoda</taxon>
        <taxon>Heterobranchia</taxon>
        <taxon>Euthyneura</taxon>
        <taxon>Panpulmonata</taxon>
        <taxon>Hygrophila</taxon>
        <taxon>Lymnaeoidea</taxon>
        <taxon>Planorbidae</taxon>
        <taxon>Biomphalaria</taxon>
    </lineage>
</organism>
<comment type="caution">
    <text evidence="1">The sequence shown here is derived from an EMBL/GenBank/DDBJ whole genome shotgun (WGS) entry which is preliminary data.</text>
</comment>
<feature type="non-terminal residue" evidence="1">
    <location>
        <position position="64"/>
    </location>
</feature>
<proteinExistence type="predicted"/>
<dbReference type="Proteomes" id="UP001233172">
    <property type="component" value="Unassembled WGS sequence"/>
</dbReference>
<feature type="non-terminal residue" evidence="1">
    <location>
        <position position="1"/>
    </location>
</feature>
<gene>
    <name evidence="1" type="ORF">Bpfe_013504</name>
</gene>
<keyword evidence="2" id="KW-1185">Reference proteome</keyword>
<evidence type="ECO:0000313" key="1">
    <source>
        <dbReference type="EMBL" id="KAK0057140.1"/>
    </source>
</evidence>
<dbReference type="EMBL" id="JASAOG010000057">
    <property type="protein sequence ID" value="KAK0057140.1"/>
    <property type="molecule type" value="Genomic_DNA"/>
</dbReference>